<evidence type="ECO:0000313" key="2">
    <source>
        <dbReference type="Proteomes" id="UP001165960"/>
    </source>
</evidence>
<organism evidence="1 2">
    <name type="scientific">Entomophthora muscae</name>
    <dbReference type="NCBI Taxonomy" id="34485"/>
    <lineage>
        <taxon>Eukaryota</taxon>
        <taxon>Fungi</taxon>
        <taxon>Fungi incertae sedis</taxon>
        <taxon>Zoopagomycota</taxon>
        <taxon>Entomophthoromycotina</taxon>
        <taxon>Entomophthoromycetes</taxon>
        <taxon>Entomophthorales</taxon>
        <taxon>Entomophthoraceae</taxon>
        <taxon>Entomophthora</taxon>
    </lineage>
</organism>
<dbReference type="Proteomes" id="UP001165960">
    <property type="component" value="Unassembled WGS sequence"/>
</dbReference>
<keyword evidence="2" id="KW-1185">Reference proteome</keyword>
<dbReference type="EMBL" id="QTSX02006435">
    <property type="protein sequence ID" value="KAJ9054603.1"/>
    <property type="molecule type" value="Genomic_DNA"/>
</dbReference>
<proteinExistence type="predicted"/>
<protein>
    <submittedName>
        <fullName evidence="1">Uncharacterized protein</fullName>
    </submittedName>
</protein>
<evidence type="ECO:0000313" key="1">
    <source>
        <dbReference type="EMBL" id="KAJ9054603.1"/>
    </source>
</evidence>
<comment type="caution">
    <text evidence="1">The sequence shown here is derived from an EMBL/GenBank/DDBJ whole genome shotgun (WGS) entry which is preliminary data.</text>
</comment>
<gene>
    <name evidence="1" type="ORF">DSO57_1012669</name>
</gene>
<reference evidence="1" key="1">
    <citation type="submission" date="2022-04" db="EMBL/GenBank/DDBJ databases">
        <title>Genome of the entomopathogenic fungus Entomophthora muscae.</title>
        <authorList>
            <person name="Elya C."/>
            <person name="Lovett B.R."/>
            <person name="Lee E."/>
            <person name="Macias A.M."/>
            <person name="Hajek A.E."/>
            <person name="De Bivort B.L."/>
            <person name="Kasson M.T."/>
            <person name="De Fine Licht H.H."/>
            <person name="Stajich J.E."/>
        </authorList>
    </citation>
    <scope>NUCLEOTIDE SEQUENCE</scope>
    <source>
        <strain evidence="1">Berkeley</strain>
    </source>
</reference>
<accession>A0ACC2RWX5</accession>
<sequence length="62" mass="6272">MVVKPTKAADKSDTFPPVIKAVAAPVDLTSLPASVASGSTPKIQDVCSGDTTAFLASHTESN</sequence>
<name>A0ACC2RWX5_9FUNG</name>